<dbReference type="SMART" id="SM00533">
    <property type="entry name" value="MUTSd"/>
    <property type="match status" value="1"/>
</dbReference>
<dbReference type="KEGG" id="mlr:MELLADRAFT_106496"/>
<dbReference type="PANTHER" id="PTHR11361:SF21">
    <property type="entry name" value="MUTS PROTEIN HOMOLOG 4"/>
    <property type="match status" value="1"/>
</dbReference>
<evidence type="ECO:0000256" key="2">
    <source>
        <dbReference type="ARBA" id="ARBA00022741"/>
    </source>
</evidence>
<keyword evidence="2" id="KW-0547">Nucleotide-binding</keyword>
<dbReference type="RefSeq" id="XP_007410011.1">
    <property type="nucleotide sequence ID" value="XM_007409949.1"/>
</dbReference>
<dbReference type="PANTHER" id="PTHR11361">
    <property type="entry name" value="DNA MISMATCH REPAIR PROTEIN MUTS FAMILY MEMBER"/>
    <property type="match status" value="1"/>
</dbReference>
<dbReference type="EMBL" id="GL883107">
    <property type="protein sequence ID" value="EGG06571.1"/>
    <property type="molecule type" value="Genomic_DNA"/>
</dbReference>
<dbReference type="GO" id="GO:0005524">
    <property type="term" value="F:ATP binding"/>
    <property type="evidence" value="ECO:0007669"/>
    <property type="project" value="UniProtKB-KW"/>
</dbReference>
<dbReference type="VEuPathDB" id="FungiDB:MELLADRAFT_106496"/>
<dbReference type="eggNOG" id="KOG0220">
    <property type="taxonomic scope" value="Eukaryota"/>
</dbReference>
<name>F4RLP6_MELLP</name>
<dbReference type="HOGENOM" id="CLU_002472_7_3_1"/>
<dbReference type="InterPro" id="IPR000432">
    <property type="entry name" value="DNA_mismatch_repair_MutS_C"/>
</dbReference>
<keyword evidence="5" id="KW-0469">Meiosis</keyword>
<evidence type="ECO:0000256" key="3">
    <source>
        <dbReference type="ARBA" id="ARBA00022840"/>
    </source>
</evidence>
<dbReference type="GO" id="GO:0006298">
    <property type="term" value="P:mismatch repair"/>
    <property type="evidence" value="ECO:0007669"/>
    <property type="project" value="InterPro"/>
</dbReference>
<dbReference type="Gene3D" id="3.40.50.300">
    <property type="entry name" value="P-loop containing nucleotide triphosphate hydrolases"/>
    <property type="match status" value="2"/>
</dbReference>
<gene>
    <name evidence="8" type="ORF">MELLADRAFT_106496</name>
</gene>
<dbReference type="GO" id="GO:0007131">
    <property type="term" value="P:reciprocal meiotic recombination"/>
    <property type="evidence" value="ECO:0007669"/>
    <property type="project" value="TreeGrafter"/>
</dbReference>
<dbReference type="SMART" id="SM00534">
    <property type="entry name" value="MUTSac"/>
    <property type="match status" value="1"/>
</dbReference>
<evidence type="ECO:0000313" key="8">
    <source>
        <dbReference type="EMBL" id="EGG06571.1"/>
    </source>
</evidence>
<keyword evidence="9" id="KW-1185">Reference proteome</keyword>
<protein>
    <recommendedName>
        <fullName evidence="7">DNA mismatch repair proteins mutS family domain-containing protein</fullName>
    </recommendedName>
</protein>
<reference evidence="9" key="1">
    <citation type="journal article" date="2011" name="Proc. Natl. Acad. Sci. U.S.A.">
        <title>Obligate biotrophy features unraveled by the genomic analysis of rust fungi.</title>
        <authorList>
            <person name="Duplessis S."/>
            <person name="Cuomo C.A."/>
            <person name="Lin Y.-C."/>
            <person name="Aerts A."/>
            <person name="Tisserant E."/>
            <person name="Veneault-Fourrey C."/>
            <person name="Joly D.L."/>
            <person name="Hacquard S."/>
            <person name="Amselem J."/>
            <person name="Cantarel B.L."/>
            <person name="Chiu R."/>
            <person name="Coutinho P.M."/>
            <person name="Feau N."/>
            <person name="Field M."/>
            <person name="Frey P."/>
            <person name="Gelhaye E."/>
            <person name="Goldberg J."/>
            <person name="Grabherr M.G."/>
            <person name="Kodira C.D."/>
            <person name="Kohler A."/>
            <person name="Kuees U."/>
            <person name="Lindquist E.A."/>
            <person name="Lucas S.M."/>
            <person name="Mago R."/>
            <person name="Mauceli E."/>
            <person name="Morin E."/>
            <person name="Murat C."/>
            <person name="Pangilinan J.L."/>
            <person name="Park R."/>
            <person name="Pearson M."/>
            <person name="Quesneville H."/>
            <person name="Rouhier N."/>
            <person name="Sakthikumar S."/>
            <person name="Salamov A.A."/>
            <person name="Schmutz J."/>
            <person name="Selles B."/>
            <person name="Shapiro H."/>
            <person name="Tanguay P."/>
            <person name="Tuskan G.A."/>
            <person name="Henrissat B."/>
            <person name="Van de Peer Y."/>
            <person name="Rouze P."/>
            <person name="Ellis J.G."/>
            <person name="Dodds P.N."/>
            <person name="Schein J.E."/>
            <person name="Zhong S."/>
            <person name="Hamelin R.C."/>
            <person name="Grigoriev I.V."/>
            <person name="Szabo L.J."/>
            <person name="Martin F."/>
        </authorList>
    </citation>
    <scope>NUCLEOTIDE SEQUENCE [LARGE SCALE GENOMIC DNA]</scope>
    <source>
        <strain evidence="9">98AG31 / pathotype 3-4-7</strain>
    </source>
</reference>
<dbReference type="AlphaFoldDB" id="F4RLP6"/>
<evidence type="ECO:0000256" key="1">
    <source>
        <dbReference type="ARBA" id="ARBA00006271"/>
    </source>
</evidence>
<dbReference type="SUPFAM" id="SSF48334">
    <property type="entry name" value="DNA repair protein MutS, domain III"/>
    <property type="match status" value="1"/>
</dbReference>
<dbReference type="PROSITE" id="PS00486">
    <property type="entry name" value="DNA_MISMATCH_REPAIR_2"/>
    <property type="match status" value="1"/>
</dbReference>
<dbReference type="GO" id="GO:0005634">
    <property type="term" value="C:nucleus"/>
    <property type="evidence" value="ECO:0007669"/>
    <property type="project" value="TreeGrafter"/>
</dbReference>
<feature type="domain" description="DNA mismatch repair proteins mutS family" evidence="7">
    <location>
        <begin position="582"/>
        <end position="598"/>
    </location>
</feature>
<dbReference type="Pfam" id="PF00488">
    <property type="entry name" value="MutS_V"/>
    <property type="match status" value="1"/>
</dbReference>
<dbReference type="GO" id="GO:0140664">
    <property type="term" value="F:ATP-dependent DNA damage sensor activity"/>
    <property type="evidence" value="ECO:0007669"/>
    <property type="project" value="InterPro"/>
</dbReference>
<proteinExistence type="inferred from homology"/>
<evidence type="ECO:0000313" key="9">
    <source>
        <dbReference type="Proteomes" id="UP000001072"/>
    </source>
</evidence>
<sequence>MSRRSAPQHLFQSNLSVDGESHLGNWTVALTESRGVGREVGIVGIERELSRAVISQLADSPTYVKIIHWLHQRPPRAILLVAPSPSSSPSILQILLEHTFPNTPLTSLPRSSFSSERGLSLLIDLGSPGAQSTATISEVRPKYYALGAASALIDWMQDQAGQTGHLGWSKGCLNIEWISIEGSMLIDKNTAVDLELITNALRSNILAPLTDVETIETRLDAVQELVDQEDIFVSLRKALKRLAQMDVDKMIGTVALFRTSRSTSIASEDRSGTVSGSSRRQGRHGISSFQDPSIAITRKLEMLRSLRILLDSLGAICEALSPCSSKLLILASEFLRDPALEEISEVIRKTVNEDSFIGIQKGGMAKQNIHAYAIKTDDNNQLLDVAREMYKENISDAIALQEELRSTFHLPTLGLKFENRAGFILSLSKDDLRATSNDSGFGPQGLPTVFTNVKKKNQLIANSYQEICLLSVGFASVASTQQYVRPEFTDTLAISAGRHPIKERLDSEFLEFTPNDTFASETCSFQLVTGPNMSGKSIFLRQIPLLVIMAQNDDLEASLSTFASEMRTMSSILSALSVCENALVIIDELGRGTSPLEGIGLAHAFSEDIIQKKAFCFFATHFRGVYPNVVFLHLETHIRRQEMALGLDFQHRVLELSAPFISSQESVIKEPCSNHIELVRIALLKGIELASIASLPKDVVSKAREVMGMMVSLDQKADQDSETSAILMRRKVILDFPDVPWSIRIELIHGGKL</sequence>
<dbReference type="InterPro" id="IPR027417">
    <property type="entry name" value="P-loop_NTPase"/>
</dbReference>
<keyword evidence="3" id="KW-0067">ATP-binding</keyword>
<evidence type="ECO:0000259" key="7">
    <source>
        <dbReference type="PROSITE" id="PS00486"/>
    </source>
</evidence>
<accession>F4RLP6</accession>
<feature type="region of interest" description="Disordered" evidence="6">
    <location>
        <begin position="267"/>
        <end position="286"/>
    </location>
</feature>
<dbReference type="InterPro" id="IPR045076">
    <property type="entry name" value="MutS"/>
</dbReference>
<feature type="compositionally biased region" description="Polar residues" evidence="6">
    <location>
        <begin position="267"/>
        <end position="279"/>
    </location>
</feature>
<keyword evidence="4" id="KW-0238">DNA-binding</keyword>
<comment type="similarity">
    <text evidence="1">Belongs to the DNA mismatch repair MutS family.</text>
</comment>
<dbReference type="GeneID" id="18922905"/>
<dbReference type="GO" id="GO:0030983">
    <property type="term" value="F:mismatched DNA binding"/>
    <property type="evidence" value="ECO:0007669"/>
    <property type="project" value="InterPro"/>
</dbReference>
<dbReference type="Gene3D" id="1.10.1420.10">
    <property type="match status" value="1"/>
</dbReference>
<evidence type="ECO:0000256" key="5">
    <source>
        <dbReference type="ARBA" id="ARBA00023254"/>
    </source>
</evidence>
<dbReference type="OrthoDB" id="276261at2759"/>
<dbReference type="InterPro" id="IPR036187">
    <property type="entry name" value="DNA_mismatch_repair_MutS_sf"/>
</dbReference>
<evidence type="ECO:0000256" key="4">
    <source>
        <dbReference type="ARBA" id="ARBA00023125"/>
    </source>
</evidence>
<evidence type="ECO:0000256" key="6">
    <source>
        <dbReference type="SAM" id="MobiDB-lite"/>
    </source>
</evidence>
<dbReference type="Proteomes" id="UP000001072">
    <property type="component" value="Unassembled WGS sequence"/>
</dbReference>
<dbReference type="STRING" id="747676.F4RLP6"/>
<organism evidence="9">
    <name type="scientific">Melampsora larici-populina (strain 98AG31 / pathotype 3-4-7)</name>
    <name type="common">Poplar leaf rust fungus</name>
    <dbReference type="NCBI Taxonomy" id="747676"/>
    <lineage>
        <taxon>Eukaryota</taxon>
        <taxon>Fungi</taxon>
        <taxon>Dikarya</taxon>
        <taxon>Basidiomycota</taxon>
        <taxon>Pucciniomycotina</taxon>
        <taxon>Pucciniomycetes</taxon>
        <taxon>Pucciniales</taxon>
        <taxon>Melampsoraceae</taxon>
        <taxon>Melampsora</taxon>
    </lineage>
</organism>
<dbReference type="InParanoid" id="F4RLP6"/>
<dbReference type="SUPFAM" id="SSF52540">
    <property type="entry name" value="P-loop containing nucleoside triphosphate hydrolases"/>
    <property type="match status" value="1"/>
</dbReference>
<dbReference type="InterPro" id="IPR007696">
    <property type="entry name" value="DNA_mismatch_repair_MutS_core"/>
</dbReference>
<dbReference type="Pfam" id="PF05192">
    <property type="entry name" value="MutS_III"/>
    <property type="match status" value="1"/>
</dbReference>